<evidence type="ECO:0000256" key="1">
    <source>
        <dbReference type="SAM" id="Phobius"/>
    </source>
</evidence>
<evidence type="ECO:0000313" key="2">
    <source>
        <dbReference type="EMBL" id="TWI61016.1"/>
    </source>
</evidence>
<keyword evidence="1" id="KW-0812">Transmembrane</keyword>
<organism evidence="2 3">
    <name type="scientific">Desulfobotulus alkaliphilus</name>
    <dbReference type="NCBI Taxonomy" id="622671"/>
    <lineage>
        <taxon>Bacteria</taxon>
        <taxon>Pseudomonadati</taxon>
        <taxon>Thermodesulfobacteriota</taxon>
        <taxon>Desulfobacteria</taxon>
        <taxon>Desulfobacterales</taxon>
        <taxon>Desulfobacteraceae</taxon>
        <taxon>Desulfobotulus</taxon>
    </lineage>
</organism>
<protein>
    <submittedName>
        <fullName evidence="2">Uncharacterized protein</fullName>
    </submittedName>
</protein>
<reference evidence="2 3" key="1">
    <citation type="submission" date="2019-07" db="EMBL/GenBank/DDBJ databases">
        <title>Genome sequencing of 100 strains of the haloalkaliphilic chemolithoautotrophic sulfur-oxidizing bacterium Thioalkalivibrio.</title>
        <authorList>
            <person name="Muyzer G."/>
        </authorList>
    </citation>
    <scope>NUCLEOTIDE SEQUENCE [LARGE SCALE GENOMIC DNA]</scope>
    <source>
        <strain evidence="2 3">ASO4-4</strain>
    </source>
</reference>
<sequence length="48" mass="5193">IEGVQKMVLKEIQGLNMNDNFFAGGALMGDGTVAMIVHVASITTERER</sequence>
<comment type="caution">
    <text evidence="2">The sequence shown here is derived from an EMBL/GenBank/DDBJ whole genome shotgun (WGS) entry which is preliminary data.</text>
</comment>
<dbReference type="EMBL" id="VLLC01000081">
    <property type="protein sequence ID" value="TWI61016.1"/>
    <property type="molecule type" value="Genomic_DNA"/>
</dbReference>
<dbReference type="Gene3D" id="2.30.30.40">
    <property type="entry name" value="SH3 Domains"/>
    <property type="match status" value="1"/>
</dbReference>
<name>A0A562QY06_9BACT</name>
<keyword evidence="1" id="KW-0472">Membrane</keyword>
<accession>A0A562QY06</accession>
<keyword evidence="1" id="KW-1133">Transmembrane helix</keyword>
<dbReference type="Proteomes" id="UP000318307">
    <property type="component" value="Unassembled WGS sequence"/>
</dbReference>
<feature type="transmembrane region" description="Helical" evidence="1">
    <location>
        <begin position="20"/>
        <end position="42"/>
    </location>
</feature>
<dbReference type="AlphaFoldDB" id="A0A562QY06"/>
<proteinExistence type="predicted"/>
<gene>
    <name evidence="2" type="ORF">LZ24_03471</name>
</gene>
<keyword evidence="3" id="KW-1185">Reference proteome</keyword>
<feature type="non-terminal residue" evidence="2">
    <location>
        <position position="1"/>
    </location>
</feature>
<evidence type="ECO:0000313" key="3">
    <source>
        <dbReference type="Proteomes" id="UP000318307"/>
    </source>
</evidence>